<name>A0A0W0WHM5_9GAMM</name>
<dbReference type="PATRIC" id="fig|454.4.peg.615"/>
<organism evidence="2 3">
    <name type="scientific">Legionella israelensis</name>
    <dbReference type="NCBI Taxonomy" id="454"/>
    <lineage>
        <taxon>Bacteria</taxon>
        <taxon>Pseudomonadati</taxon>
        <taxon>Pseudomonadota</taxon>
        <taxon>Gammaproteobacteria</taxon>
        <taxon>Legionellales</taxon>
        <taxon>Legionellaceae</taxon>
        <taxon>Legionella</taxon>
    </lineage>
</organism>
<protein>
    <recommendedName>
        <fullName evidence="1">HTH cro/C1-type domain-containing protein</fullName>
    </recommendedName>
</protein>
<dbReference type="Gene3D" id="1.10.260.40">
    <property type="entry name" value="lambda repressor-like DNA-binding domains"/>
    <property type="match status" value="1"/>
</dbReference>
<proteinExistence type="predicted"/>
<dbReference type="CDD" id="cd00093">
    <property type="entry name" value="HTH_XRE"/>
    <property type="match status" value="1"/>
</dbReference>
<comment type="caution">
    <text evidence="2">The sequence shown here is derived from an EMBL/GenBank/DDBJ whole genome shotgun (WGS) entry which is preliminary data.</text>
</comment>
<accession>A0A0W0WHM5</accession>
<evidence type="ECO:0000313" key="2">
    <source>
        <dbReference type="EMBL" id="KTD31831.1"/>
    </source>
</evidence>
<dbReference type="PROSITE" id="PS50943">
    <property type="entry name" value="HTH_CROC1"/>
    <property type="match status" value="1"/>
</dbReference>
<dbReference type="AlphaFoldDB" id="A0A0W0WHM5"/>
<evidence type="ECO:0000259" key="1">
    <source>
        <dbReference type="PROSITE" id="PS50943"/>
    </source>
</evidence>
<feature type="domain" description="HTH cro/C1-type" evidence="1">
    <location>
        <begin position="30"/>
        <end position="53"/>
    </location>
</feature>
<dbReference type="RefSeq" id="WP_058500967.1">
    <property type="nucleotide sequence ID" value="NZ_CAAAJA010000074.1"/>
</dbReference>
<keyword evidence="3" id="KW-1185">Reference proteome</keyword>
<reference evidence="2 3" key="1">
    <citation type="submission" date="2015-11" db="EMBL/GenBank/DDBJ databases">
        <title>Genomic analysis of 38 Legionella species identifies large and diverse effector repertoires.</title>
        <authorList>
            <person name="Burstein D."/>
            <person name="Amaro F."/>
            <person name="Zusman T."/>
            <person name="Lifshitz Z."/>
            <person name="Cohen O."/>
            <person name="Gilbert J.A."/>
            <person name="Pupko T."/>
            <person name="Shuman H.A."/>
            <person name="Segal G."/>
        </authorList>
    </citation>
    <scope>NUCLEOTIDE SEQUENCE [LARGE SCALE GENOMIC DNA]</scope>
    <source>
        <strain evidence="2 3">Bercovier 4</strain>
    </source>
</reference>
<dbReference type="STRING" id="454.Lisr_0584"/>
<evidence type="ECO:0000313" key="3">
    <source>
        <dbReference type="Proteomes" id="UP000054761"/>
    </source>
</evidence>
<dbReference type="InterPro" id="IPR001387">
    <property type="entry name" value="Cro/C1-type_HTH"/>
</dbReference>
<dbReference type="Proteomes" id="UP000054761">
    <property type="component" value="Unassembled WGS sequence"/>
</dbReference>
<gene>
    <name evidence="2" type="ORF">Lisr_0584</name>
</gene>
<sequence length="100" mass="11546">MSKIHPSYTFNYFCDISPATSISHFENVEGSRKPSFKNLRQLAEALDVTTDYLLGRTDNPSGNINEADELYRDVKKLNEEDKQLAQDMIKKMLERHHGKN</sequence>
<dbReference type="GO" id="GO:0003677">
    <property type="term" value="F:DNA binding"/>
    <property type="evidence" value="ECO:0007669"/>
    <property type="project" value="InterPro"/>
</dbReference>
<dbReference type="InterPro" id="IPR010982">
    <property type="entry name" value="Lambda_DNA-bd_dom_sf"/>
</dbReference>
<dbReference type="SUPFAM" id="SSF47413">
    <property type="entry name" value="lambda repressor-like DNA-binding domains"/>
    <property type="match status" value="1"/>
</dbReference>
<dbReference type="EMBL" id="LNYH01000019">
    <property type="protein sequence ID" value="KTD31831.1"/>
    <property type="molecule type" value="Genomic_DNA"/>
</dbReference>